<reference evidence="3" key="2">
    <citation type="journal article" date="2007" name="Science">
        <title>Draft genome sequence of the sexually transmitted pathogen Trichomonas vaginalis.</title>
        <authorList>
            <person name="Carlton J.M."/>
            <person name="Hirt R.P."/>
            <person name="Silva J.C."/>
            <person name="Delcher A.L."/>
            <person name="Schatz M."/>
            <person name="Zhao Q."/>
            <person name="Wortman J.R."/>
            <person name="Bidwell S.L."/>
            <person name="Alsmark U.C.M."/>
            <person name="Besteiro S."/>
            <person name="Sicheritz-Ponten T."/>
            <person name="Noel C.J."/>
            <person name="Dacks J.B."/>
            <person name="Foster P.G."/>
            <person name="Simillion C."/>
            <person name="Van de Peer Y."/>
            <person name="Miranda-Saavedra D."/>
            <person name="Barton G.J."/>
            <person name="Westrop G.D."/>
            <person name="Mueller S."/>
            <person name="Dessi D."/>
            <person name="Fiori P.L."/>
            <person name="Ren Q."/>
            <person name="Paulsen I."/>
            <person name="Zhang H."/>
            <person name="Bastida-Corcuera F.D."/>
            <person name="Simoes-Barbosa A."/>
            <person name="Brown M.T."/>
            <person name="Hayes R.D."/>
            <person name="Mukherjee M."/>
            <person name="Okumura C.Y."/>
            <person name="Schneider R."/>
            <person name="Smith A.J."/>
            <person name="Vanacova S."/>
            <person name="Villalvazo M."/>
            <person name="Haas B.J."/>
            <person name="Pertea M."/>
            <person name="Feldblyum T.V."/>
            <person name="Utterback T.R."/>
            <person name="Shu C.L."/>
            <person name="Osoegawa K."/>
            <person name="de Jong P.J."/>
            <person name="Hrdy I."/>
            <person name="Horvathova L."/>
            <person name="Zubacova Z."/>
            <person name="Dolezal P."/>
            <person name="Malik S.B."/>
            <person name="Logsdon J.M. Jr."/>
            <person name="Henze K."/>
            <person name="Gupta A."/>
            <person name="Wang C.C."/>
            <person name="Dunne R.L."/>
            <person name="Upcroft J.A."/>
            <person name="Upcroft P."/>
            <person name="White O."/>
            <person name="Salzberg S.L."/>
            <person name="Tang P."/>
            <person name="Chiu C.-H."/>
            <person name="Lee Y.-S."/>
            <person name="Embley T.M."/>
            <person name="Coombs G.H."/>
            <person name="Mottram J.C."/>
            <person name="Tachezy J."/>
            <person name="Fraser-Liggett C.M."/>
            <person name="Johnson P.J."/>
        </authorList>
    </citation>
    <scope>NUCLEOTIDE SEQUENCE [LARGE SCALE GENOMIC DNA]</scope>
    <source>
        <strain evidence="3">G3</strain>
    </source>
</reference>
<dbReference type="SMR" id="A2ECK9"/>
<gene>
    <name evidence="3" type="ORF">TVAG_056500</name>
</gene>
<evidence type="ECO:0000313" key="3">
    <source>
        <dbReference type="EMBL" id="EAY09606.1"/>
    </source>
</evidence>
<organism evidence="3 4">
    <name type="scientific">Trichomonas vaginalis (strain ATCC PRA-98 / G3)</name>
    <dbReference type="NCBI Taxonomy" id="412133"/>
    <lineage>
        <taxon>Eukaryota</taxon>
        <taxon>Metamonada</taxon>
        <taxon>Parabasalia</taxon>
        <taxon>Trichomonadida</taxon>
        <taxon>Trichomonadidae</taxon>
        <taxon>Trichomonas</taxon>
    </lineage>
</organism>
<evidence type="ECO:0000256" key="1">
    <source>
        <dbReference type="ARBA" id="ARBA00022737"/>
    </source>
</evidence>
<sequence>MLAECGADIACTNTINKWTALHHACYWDRLPVVEYLCTLPGLDINAKNIGGDTALHKACDHCRVEVVKFLVTVKGIKLNEKNNKGKTPLRSTNNNDIKTILRNLGAT</sequence>
<dbReference type="SUPFAM" id="SSF48403">
    <property type="entry name" value="Ankyrin repeat"/>
    <property type="match status" value="1"/>
</dbReference>
<dbReference type="PANTHER" id="PTHR24188:SF29">
    <property type="entry name" value="GH09064P"/>
    <property type="match status" value="1"/>
</dbReference>
<dbReference type="InterPro" id="IPR036770">
    <property type="entry name" value="Ankyrin_rpt-contain_sf"/>
</dbReference>
<dbReference type="Proteomes" id="UP000001542">
    <property type="component" value="Unassembled WGS sequence"/>
</dbReference>
<dbReference type="OrthoDB" id="7729168at2759"/>
<keyword evidence="4" id="KW-1185">Reference proteome</keyword>
<dbReference type="EMBL" id="DS113354">
    <property type="protein sequence ID" value="EAY09606.1"/>
    <property type="molecule type" value="Genomic_DNA"/>
</dbReference>
<evidence type="ECO:0000256" key="2">
    <source>
        <dbReference type="ARBA" id="ARBA00023043"/>
    </source>
</evidence>
<proteinExistence type="predicted"/>
<name>A2ECK9_TRIV3</name>
<dbReference type="STRING" id="5722.A2ECK9"/>
<dbReference type="InterPro" id="IPR002110">
    <property type="entry name" value="Ankyrin_rpt"/>
</dbReference>
<dbReference type="KEGG" id="tva:4767530"/>
<dbReference type="AlphaFoldDB" id="A2ECK9"/>
<dbReference type="Gene3D" id="1.25.40.20">
    <property type="entry name" value="Ankyrin repeat-containing domain"/>
    <property type="match status" value="1"/>
</dbReference>
<keyword evidence="1" id="KW-0677">Repeat</keyword>
<dbReference type="VEuPathDB" id="TrichDB:TVAGG3_0881970"/>
<protein>
    <submittedName>
        <fullName evidence="3">Uncharacterized protein</fullName>
    </submittedName>
</protein>
<dbReference type="InParanoid" id="A2ECK9"/>
<keyword evidence="2" id="KW-0040">ANK repeat</keyword>
<reference evidence="3" key="1">
    <citation type="submission" date="2006-10" db="EMBL/GenBank/DDBJ databases">
        <authorList>
            <person name="Amadeo P."/>
            <person name="Zhao Q."/>
            <person name="Wortman J."/>
            <person name="Fraser-Liggett C."/>
            <person name="Carlton J."/>
        </authorList>
    </citation>
    <scope>NUCLEOTIDE SEQUENCE</scope>
    <source>
        <strain evidence="3">G3</strain>
    </source>
</reference>
<dbReference type="PANTHER" id="PTHR24188">
    <property type="entry name" value="ANKYRIN REPEAT PROTEIN"/>
    <property type="match status" value="1"/>
</dbReference>
<evidence type="ECO:0000313" key="4">
    <source>
        <dbReference type="Proteomes" id="UP000001542"/>
    </source>
</evidence>
<dbReference type="Pfam" id="PF12796">
    <property type="entry name" value="Ank_2"/>
    <property type="match status" value="1"/>
</dbReference>
<dbReference type="SMART" id="SM00248">
    <property type="entry name" value="ANK"/>
    <property type="match status" value="2"/>
</dbReference>
<dbReference type="RefSeq" id="XP_001321829.1">
    <property type="nucleotide sequence ID" value="XM_001321794.1"/>
</dbReference>
<dbReference type="VEuPathDB" id="TrichDB:TVAG_056500"/>
<accession>A2ECK9</accession>